<accession>A0A4Y2DCQ6</accession>
<keyword evidence="2" id="KW-1185">Reference proteome</keyword>
<name>A0A4Y2DCQ6_ARAVE</name>
<comment type="caution">
    <text evidence="1">The sequence shown here is derived from an EMBL/GenBank/DDBJ whole genome shotgun (WGS) entry which is preliminary data.</text>
</comment>
<organism evidence="1 2">
    <name type="scientific">Araneus ventricosus</name>
    <name type="common">Orbweaver spider</name>
    <name type="synonym">Epeira ventricosa</name>
    <dbReference type="NCBI Taxonomy" id="182803"/>
    <lineage>
        <taxon>Eukaryota</taxon>
        <taxon>Metazoa</taxon>
        <taxon>Ecdysozoa</taxon>
        <taxon>Arthropoda</taxon>
        <taxon>Chelicerata</taxon>
        <taxon>Arachnida</taxon>
        <taxon>Araneae</taxon>
        <taxon>Araneomorphae</taxon>
        <taxon>Entelegynae</taxon>
        <taxon>Araneoidea</taxon>
        <taxon>Araneidae</taxon>
        <taxon>Araneus</taxon>
    </lineage>
</organism>
<dbReference type="AlphaFoldDB" id="A0A4Y2DCQ6"/>
<gene>
    <name evidence="1" type="ORF">AVEN_229606_1</name>
</gene>
<proteinExistence type="predicted"/>
<evidence type="ECO:0000313" key="1">
    <source>
        <dbReference type="EMBL" id="GBM13644.1"/>
    </source>
</evidence>
<evidence type="ECO:0000313" key="2">
    <source>
        <dbReference type="Proteomes" id="UP000499080"/>
    </source>
</evidence>
<dbReference type="EMBL" id="BGPR01000331">
    <property type="protein sequence ID" value="GBM13644.1"/>
    <property type="molecule type" value="Genomic_DNA"/>
</dbReference>
<protein>
    <submittedName>
        <fullName evidence="1">Uncharacterized protein</fullName>
    </submittedName>
</protein>
<reference evidence="1 2" key="1">
    <citation type="journal article" date="2019" name="Sci. Rep.">
        <title>Orb-weaving spider Araneus ventricosus genome elucidates the spidroin gene catalogue.</title>
        <authorList>
            <person name="Kono N."/>
            <person name="Nakamura H."/>
            <person name="Ohtoshi R."/>
            <person name="Moran D.A.P."/>
            <person name="Shinohara A."/>
            <person name="Yoshida Y."/>
            <person name="Fujiwara M."/>
            <person name="Mori M."/>
            <person name="Tomita M."/>
            <person name="Arakawa K."/>
        </authorList>
    </citation>
    <scope>NUCLEOTIDE SEQUENCE [LARGE SCALE GENOMIC DNA]</scope>
</reference>
<sequence length="110" mass="12876">MDNNGRQHWAHSIDRLMESEKFARIDGLMRFPVSNPIGRPYLLLYTQLLKEMPIQKWISLSLDLLNKLATSMRNCRLGTNRVKEGYILTKGHLDILFIVRQFLTKPSFSQ</sequence>
<dbReference type="Proteomes" id="UP000499080">
    <property type="component" value="Unassembled WGS sequence"/>
</dbReference>